<keyword evidence="9 11" id="KW-0443">Lipid metabolism</keyword>
<keyword evidence="8 11" id="KW-0808">Transferase</keyword>
<dbReference type="Pfam" id="PF02684">
    <property type="entry name" value="LpxB"/>
    <property type="match status" value="1"/>
</dbReference>
<organism evidence="12 13">
    <name type="scientific">Tepidicaulis marinus</name>
    <dbReference type="NCBI Taxonomy" id="1333998"/>
    <lineage>
        <taxon>Bacteria</taxon>
        <taxon>Pseudomonadati</taxon>
        <taxon>Pseudomonadota</taxon>
        <taxon>Alphaproteobacteria</taxon>
        <taxon>Hyphomicrobiales</taxon>
        <taxon>Parvibaculaceae</taxon>
        <taxon>Tepidicaulis</taxon>
    </lineage>
</organism>
<comment type="catalytic activity">
    <reaction evidence="10 11">
        <text>a lipid X + a UDP-2-N,3-O-bis[(3R)-3-hydroxyacyl]-alpha-D-glucosamine = a lipid A disaccharide + UDP + H(+)</text>
        <dbReference type="Rhea" id="RHEA:67828"/>
        <dbReference type="ChEBI" id="CHEBI:15378"/>
        <dbReference type="ChEBI" id="CHEBI:58223"/>
        <dbReference type="ChEBI" id="CHEBI:137748"/>
        <dbReference type="ChEBI" id="CHEBI:176338"/>
        <dbReference type="ChEBI" id="CHEBI:176343"/>
        <dbReference type="EC" id="2.4.1.182"/>
    </reaction>
</comment>
<comment type="caution">
    <text evidence="12">The sequence shown here is derived from an EMBL/GenBank/DDBJ whole genome shotgun (WGS) entry which is preliminary data.</text>
</comment>
<dbReference type="GO" id="GO:0009245">
    <property type="term" value="P:lipid A biosynthetic process"/>
    <property type="evidence" value="ECO:0007669"/>
    <property type="project" value="UniProtKB-UniRule"/>
</dbReference>
<protein>
    <recommendedName>
        <fullName evidence="4 11">Lipid-A-disaccharide synthase</fullName>
        <ecNumber evidence="3 11">2.4.1.182</ecNumber>
    </recommendedName>
</protein>
<evidence type="ECO:0000256" key="11">
    <source>
        <dbReference type="HAMAP-Rule" id="MF_00392"/>
    </source>
</evidence>
<evidence type="ECO:0000256" key="6">
    <source>
        <dbReference type="ARBA" id="ARBA00022556"/>
    </source>
</evidence>
<dbReference type="NCBIfam" id="TIGR00215">
    <property type="entry name" value="lpxB"/>
    <property type="match status" value="1"/>
</dbReference>
<sequence>MSEEKPLHIMLVAGEPSGDALGGPLMAALQKLSARPLTFSGVGGERMSEQGISSIFPMTDIAVMGPREVIPRLPLILRRMRETAAHAVATKPDLIVMIDAPDFTHNVARRIAKKAPDIPIIDYVSPTVWAWRQGRATSMAKHFTRVLALLPFEPQFFKAHAGLDCVYVGHPAIERLPDGEAGPAFRARHGIAPETPLLVMLPGSRLNEVKRLIALFGETIRRLSEQLPGLEVVIPALSHVRPLIEKEVEDWPVRTVLVEGEAEKLGAFAAANAGLAASGTVALELGLARLPMVIGYKIDPIAAWAVSRALKVPSVVLPNLILDRPAVREFLQQFCTPEALSGALLPLMRETPERAKALADLDEMREIMGVGGEPASTRAARAVLELLPGAAKT</sequence>
<dbReference type="EC" id="2.4.1.182" evidence="3 11"/>
<dbReference type="SUPFAM" id="SSF53756">
    <property type="entry name" value="UDP-Glycosyltransferase/glycogen phosphorylase"/>
    <property type="match status" value="1"/>
</dbReference>
<dbReference type="STRING" id="1333998.M2A_1027"/>
<proteinExistence type="inferred from homology"/>
<keyword evidence="13" id="KW-1185">Reference proteome</keyword>
<dbReference type="RefSeq" id="WP_052379227.1">
    <property type="nucleotide sequence ID" value="NZ_BBIO01000004.1"/>
</dbReference>
<comment type="function">
    <text evidence="1 11">Condensation of UDP-2,3-diacylglucosamine and 2,3-diacylglucosamine-1-phosphate to form lipid A disaccharide, a precursor of lipid A, a phosphorylated glycolipid that anchors the lipopolysaccharide to the outer membrane of the cell.</text>
</comment>
<comment type="pathway">
    <text evidence="11">Bacterial outer membrane biogenesis; LPS lipid A biosynthesis.</text>
</comment>
<dbReference type="GO" id="GO:0016020">
    <property type="term" value="C:membrane"/>
    <property type="evidence" value="ECO:0007669"/>
    <property type="project" value="GOC"/>
</dbReference>
<evidence type="ECO:0000256" key="8">
    <source>
        <dbReference type="ARBA" id="ARBA00022679"/>
    </source>
</evidence>
<evidence type="ECO:0000256" key="10">
    <source>
        <dbReference type="ARBA" id="ARBA00048975"/>
    </source>
</evidence>
<dbReference type="GO" id="GO:0008915">
    <property type="term" value="F:lipid-A-disaccharide synthase activity"/>
    <property type="evidence" value="ECO:0007669"/>
    <property type="project" value="UniProtKB-UniRule"/>
</dbReference>
<dbReference type="PANTHER" id="PTHR30372:SF4">
    <property type="entry name" value="LIPID-A-DISACCHARIDE SYNTHASE, MITOCHONDRIAL-RELATED"/>
    <property type="match status" value="1"/>
</dbReference>
<evidence type="ECO:0000256" key="3">
    <source>
        <dbReference type="ARBA" id="ARBA00012687"/>
    </source>
</evidence>
<dbReference type="AlphaFoldDB" id="A0A081B910"/>
<dbReference type="HAMAP" id="MF_00392">
    <property type="entry name" value="LpxB"/>
    <property type="match status" value="1"/>
</dbReference>
<dbReference type="InterPro" id="IPR003835">
    <property type="entry name" value="Glyco_trans_19"/>
</dbReference>
<dbReference type="eggNOG" id="COG0763">
    <property type="taxonomic scope" value="Bacteria"/>
</dbReference>
<evidence type="ECO:0000256" key="5">
    <source>
        <dbReference type="ARBA" id="ARBA00022516"/>
    </source>
</evidence>
<reference evidence="12 13" key="1">
    <citation type="submission" date="2014-07" db="EMBL/GenBank/DDBJ databases">
        <title>Tepidicaulis marinum gen. nov., sp. nov., a novel marine bacterium denitrifying nitrate to nitrous oxide strictly under microaerobic conditions.</title>
        <authorList>
            <person name="Takeuchi M."/>
            <person name="Yamagishi T."/>
            <person name="Kamagata Y."/>
            <person name="Oshima K."/>
            <person name="Hattori M."/>
            <person name="Katayama T."/>
            <person name="Hanada S."/>
            <person name="Tamaki H."/>
            <person name="Marumo K."/>
            <person name="Maeda H."/>
            <person name="Nedachi M."/>
            <person name="Iwasaki W."/>
            <person name="Suwa Y."/>
            <person name="Sakata S."/>
        </authorList>
    </citation>
    <scope>NUCLEOTIDE SEQUENCE [LARGE SCALE GENOMIC DNA]</scope>
    <source>
        <strain evidence="12 13">MA2</strain>
    </source>
</reference>
<keyword evidence="5 11" id="KW-0444">Lipid biosynthesis</keyword>
<dbReference type="UniPathway" id="UPA00973"/>
<accession>A0A081B910</accession>
<evidence type="ECO:0000256" key="9">
    <source>
        <dbReference type="ARBA" id="ARBA00023098"/>
    </source>
</evidence>
<comment type="similarity">
    <text evidence="2 11">Belongs to the LpxB family.</text>
</comment>
<dbReference type="PANTHER" id="PTHR30372">
    <property type="entry name" value="LIPID-A-DISACCHARIDE SYNTHASE"/>
    <property type="match status" value="1"/>
</dbReference>
<dbReference type="GO" id="GO:0005543">
    <property type="term" value="F:phospholipid binding"/>
    <property type="evidence" value="ECO:0007669"/>
    <property type="project" value="TreeGrafter"/>
</dbReference>
<evidence type="ECO:0000313" key="12">
    <source>
        <dbReference type="EMBL" id="GAK44528.1"/>
    </source>
</evidence>
<gene>
    <name evidence="11" type="primary">lpxB</name>
    <name evidence="12" type="ORF">M2A_1027</name>
</gene>
<evidence type="ECO:0000256" key="2">
    <source>
        <dbReference type="ARBA" id="ARBA00007868"/>
    </source>
</evidence>
<evidence type="ECO:0000256" key="7">
    <source>
        <dbReference type="ARBA" id="ARBA00022676"/>
    </source>
</evidence>
<keyword evidence="6 11" id="KW-0441">Lipid A biosynthesis</keyword>
<dbReference type="Proteomes" id="UP000028702">
    <property type="component" value="Unassembled WGS sequence"/>
</dbReference>
<evidence type="ECO:0000256" key="4">
    <source>
        <dbReference type="ARBA" id="ARBA00020902"/>
    </source>
</evidence>
<dbReference type="EMBL" id="BBIO01000004">
    <property type="protein sequence ID" value="GAK44528.1"/>
    <property type="molecule type" value="Genomic_DNA"/>
</dbReference>
<keyword evidence="7 11" id="KW-0328">Glycosyltransferase</keyword>
<evidence type="ECO:0000256" key="1">
    <source>
        <dbReference type="ARBA" id="ARBA00002056"/>
    </source>
</evidence>
<name>A0A081B910_9HYPH</name>
<evidence type="ECO:0000313" key="13">
    <source>
        <dbReference type="Proteomes" id="UP000028702"/>
    </source>
</evidence>